<dbReference type="Proteomes" id="UP000823611">
    <property type="component" value="Unassembled WGS sequence"/>
</dbReference>
<gene>
    <name evidence="2" type="ORF">IAC55_02360</name>
</gene>
<keyword evidence="1" id="KW-1133">Transmembrane helix</keyword>
<feature type="transmembrane region" description="Helical" evidence="1">
    <location>
        <begin position="36"/>
        <end position="60"/>
    </location>
</feature>
<accession>A0A9D9H455</accession>
<evidence type="ECO:0008006" key="4">
    <source>
        <dbReference type="Google" id="ProtNLM"/>
    </source>
</evidence>
<protein>
    <recommendedName>
        <fullName evidence="4">Sporulation integral membrane protein YlbJ</fullName>
    </recommendedName>
</protein>
<name>A0A9D9H455_9FIRM</name>
<keyword evidence="1" id="KW-0472">Membrane</keyword>
<feature type="transmembrane region" description="Helical" evidence="1">
    <location>
        <begin position="268"/>
        <end position="286"/>
    </location>
</feature>
<proteinExistence type="predicted"/>
<dbReference type="AlphaFoldDB" id="A0A9D9H455"/>
<feature type="transmembrane region" description="Helical" evidence="1">
    <location>
        <begin position="118"/>
        <end position="138"/>
    </location>
</feature>
<organism evidence="2 3">
    <name type="scientific">Candidatus Fimicola merdigallinarum</name>
    <dbReference type="NCBI Taxonomy" id="2840819"/>
    <lineage>
        <taxon>Bacteria</taxon>
        <taxon>Bacillati</taxon>
        <taxon>Bacillota</taxon>
        <taxon>Clostridia</taxon>
        <taxon>Lachnospirales</taxon>
        <taxon>Lachnospiraceae</taxon>
        <taxon>Lachnospiraceae incertae sedis</taxon>
        <taxon>Candidatus Fimicola</taxon>
    </lineage>
</organism>
<sequence>MSKKNIIISILTILILYTFAIFPKQMISASSKGLMLWYKNVIPSIFIFMTGVSILSLTGFSKTFGKIFKNIMPSIFGISKECAFCWISGTISGSPLGAKVTADLYKNGIIKRSDAQKCLAISNNTSPLFIIGTVGATMLGYEKWGYFILFIIFISSISTGIILRFIPIKENNTLEKYIEKETISKLSIGEILKKSIYSSTETVVMIGGFIVLFSVITESFELLGVTDTLCEIIPISKEYLSCILSGILEITYGCNKISSTDLDLFTKIISMTFILSFGGISVNLQAISLFSSTDLSPIIFILSKILNSIFSIFYTFIFYGLFENQIQKTVPTAIITDGTAISSNTYVLISLIILLLGLLNCIYIKIK</sequence>
<feature type="transmembrane region" description="Helical" evidence="1">
    <location>
        <begin position="298"/>
        <end position="322"/>
    </location>
</feature>
<evidence type="ECO:0000313" key="2">
    <source>
        <dbReference type="EMBL" id="MBO8434153.1"/>
    </source>
</evidence>
<reference evidence="2" key="1">
    <citation type="submission" date="2020-10" db="EMBL/GenBank/DDBJ databases">
        <authorList>
            <person name="Gilroy R."/>
        </authorList>
    </citation>
    <scope>NUCLEOTIDE SEQUENCE</scope>
    <source>
        <strain evidence="2">F6-4510</strain>
    </source>
</reference>
<feature type="transmembrane region" description="Helical" evidence="1">
    <location>
        <begin position="195"/>
        <end position="216"/>
    </location>
</feature>
<evidence type="ECO:0000313" key="3">
    <source>
        <dbReference type="Proteomes" id="UP000823611"/>
    </source>
</evidence>
<feature type="transmembrane region" description="Helical" evidence="1">
    <location>
        <begin position="346"/>
        <end position="366"/>
    </location>
</feature>
<reference evidence="2" key="2">
    <citation type="journal article" date="2021" name="PeerJ">
        <title>Extensive microbial diversity within the chicken gut microbiome revealed by metagenomics and culture.</title>
        <authorList>
            <person name="Gilroy R."/>
            <person name="Ravi A."/>
            <person name="Getino M."/>
            <person name="Pursley I."/>
            <person name="Horton D.L."/>
            <person name="Alikhan N.F."/>
            <person name="Baker D."/>
            <person name="Gharbi K."/>
            <person name="Hall N."/>
            <person name="Watson M."/>
            <person name="Adriaenssens E.M."/>
            <person name="Foster-Nyarko E."/>
            <person name="Jarju S."/>
            <person name="Secka A."/>
            <person name="Antonio M."/>
            <person name="Oren A."/>
            <person name="Chaudhuri R.R."/>
            <person name="La Ragione R."/>
            <person name="Hildebrand F."/>
            <person name="Pallen M.J."/>
        </authorList>
    </citation>
    <scope>NUCLEOTIDE SEQUENCE</scope>
    <source>
        <strain evidence="2">F6-4510</strain>
    </source>
</reference>
<comment type="caution">
    <text evidence="2">The sequence shown here is derived from an EMBL/GenBank/DDBJ whole genome shotgun (WGS) entry which is preliminary data.</text>
</comment>
<dbReference type="EMBL" id="JADIMX010000045">
    <property type="protein sequence ID" value="MBO8434153.1"/>
    <property type="molecule type" value="Genomic_DNA"/>
</dbReference>
<feature type="transmembrane region" description="Helical" evidence="1">
    <location>
        <begin position="144"/>
        <end position="166"/>
    </location>
</feature>
<keyword evidence="1" id="KW-0812">Transmembrane</keyword>
<evidence type="ECO:0000256" key="1">
    <source>
        <dbReference type="SAM" id="Phobius"/>
    </source>
</evidence>